<gene>
    <name evidence="2" type="ORF">DWZ04_00710</name>
</gene>
<feature type="transmembrane region" description="Helical" evidence="1">
    <location>
        <begin position="121"/>
        <end position="146"/>
    </location>
</feature>
<feature type="transmembrane region" description="Helical" evidence="1">
    <location>
        <begin position="80"/>
        <end position="100"/>
    </location>
</feature>
<name>A0A3E2UYP9_9FIRM</name>
<keyword evidence="1" id="KW-0812">Transmembrane</keyword>
<comment type="caution">
    <text evidence="2">The sequence shown here is derived from an EMBL/GenBank/DDBJ whole genome shotgun (WGS) entry which is preliminary data.</text>
</comment>
<feature type="transmembrane region" description="Helical" evidence="1">
    <location>
        <begin position="195"/>
        <end position="215"/>
    </location>
</feature>
<sequence length="288" mass="33536">MDIFSTRELATAVWTGIILVAVGMAIVTNKKARKSFIEVLKCFFGRKIRMLWEIYFLYIGIITFLFSRLPIWESIYLKDIIIWTFFSGLTICINAVAGEADEKYILKVLKDNIRFTMVTELLLSTFTFSFWVELIIIPITTVIVLFDTVAEHKSDAIAVHKLLQDVIAFAGLCVILQTVRVGILEYRELNVINTLVSFFIPIVYLLLVTPLEYAFELYSKYEMLFIQMHFKEPSDKMVQRKRHLKVIKVCGLSVKRIMLFQKQCIPRMYISMPDVEFDLLISHLEDRS</sequence>
<organism evidence="2 3">
    <name type="scientific">Faecalibacterium prausnitzii</name>
    <dbReference type="NCBI Taxonomy" id="853"/>
    <lineage>
        <taxon>Bacteria</taxon>
        <taxon>Bacillati</taxon>
        <taxon>Bacillota</taxon>
        <taxon>Clostridia</taxon>
        <taxon>Eubacteriales</taxon>
        <taxon>Oscillospiraceae</taxon>
        <taxon>Faecalibacterium</taxon>
    </lineage>
</organism>
<evidence type="ECO:0000256" key="1">
    <source>
        <dbReference type="SAM" id="Phobius"/>
    </source>
</evidence>
<evidence type="ECO:0000313" key="3">
    <source>
        <dbReference type="Proteomes" id="UP000260783"/>
    </source>
</evidence>
<keyword evidence="1" id="KW-1133">Transmembrane helix</keyword>
<dbReference type="EMBL" id="QVEW01000001">
    <property type="protein sequence ID" value="RGC02404.1"/>
    <property type="molecule type" value="Genomic_DNA"/>
</dbReference>
<feature type="transmembrane region" description="Helical" evidence="1">
    <location>
        <begin position="50"/>
        <end position="68"/>
    </location>
</feature>
<reference evidence="2 3" key="1">
    <citation type="submission" date="2018-08" db="EMBL/GenBank/DDBJ databases">
        <title>A genome reference for cultivated species of the human gut microbiota.</title>
        <authorList>
            <person name="Zou Y."/>
            <person name="Xue W."/>
            <person name="Luo G."/>
        </authorList>
    </citation>
    <scope>NUCLEOTIDE SEQUENCE [LARGE SCALE GENOMIC DNA]</scope>
    <source>
        <strain evidence="2 3">AF29-11BH</strain>
    </source>
</reference>
<feature type="transmembrane region" description="Helical" evidence="1">
    <location>
        <begin position="166"/>
        <end position="183"/>
    </location>
</feature>
<accession>A0A3E2UYP9</accession>
<dbReference type="Proteomes" id="UP000260783">
    <property type="component" value="Unassembled WGS sequence"/>
</dbReference>
<feature type="transmembrane region" description="Helical" evidence="1">
    <location>
        <begin position="12"/>
        <end position="29"/>
    </location>
</feature>
<dbReference type="RefSeq" id="WP_117526188.1">
    <property type="nucleotide sequence ID" value="NZ_JAQCXC010000002.1"/>
</dbReference>
<evidence type="ECO:0000313" key="2">
    <source>
        <dbReference type="EMBL" id="RGC02404.1"/>
    </source>
</evidence>
<dbReference type="AlphaFoldDB" id="A0A3E2UYP9"/>
<protein>
    <submittedName>
        <fullName evidence="2">Uncharacterized protein</fullName>
    </submittedName>
</protein>
<proteinExistence type="predicted"/>
<keyword evidence="1" id="KW-0472">Membrane</keyword>